<dbReference type="Gene3D" id="3.30.465.10">
    <property type="match status" value="1"/>
</dbReference>
<evidence type="ECO:0000256" key="11">
    <source>
        <dbReference type="SAM" id="Phobius"/>
    </source>
</evidence>
<dbReference type="Gene3D" id="3.10.580.10">
    <property type="entry name" value="CBS-domain"/>
    <property type="match status" value="1"/>
</dbReference>
<evidence type="ECO:0000256" key="8">
    <source>
        <dbReference type="ARBA" id="ARBA00023136"/>
    </source>
</evidence>
<keyword evidence="7 9" id="KW-0129">CBS domain</keyword>
<evidence type="ECO:0000256" key="9">
    <source>
        <dbReference type="PROSITE-ProRule" id="PRU00703"/>
    </source>
</evidence>
<evidence type="ECO:0000313" key="14">
    <source>
        <dbReference type="EMBL" id="AOU98576.1"/>
    </source>
</evidence>
<dbReference type="GO" id="GO:0005886">
    <property type="term" value="C:plasma membrane"/>
    <property type="evidence" value="ECO:0007669"/>
    <property type="project" value="UniProtKB-SubCell"/>
</dbReference>
<evidence type="ECO:0000256" key="5">
    <source>
        <dbReference type="ARBA" id="ARBA00022737"/>
    </source>
</evidence>
<keyword evidence="5" id="KW-0677">Repeat</keyword>
<evidence type="ECO:0000259" key="12">
    <source>
        <dbReference type="PROSITE" id="PS51371"/>
    </source>
</evidence>
<dbReference type="InterPro" id="IPR002550">
    <property type="entry name" value="CNNM"/>
</dbReference>
<dbReference type="Pfam" id="PF03471">
    <property type="entry name" value="CorC_HlyC"/>
    <property type="match status" value="1"/>
</dbReference>
<accession>A0A1D8IQ62</accession>
<dbReference type="CDD" id="cd04590">
    <property type="entry name" value="CBS_pair_CorC_HlyC_assoc"/>
    <property type="match status" value="1"/>
</dbReference>
<dbReference type="PROSITE" id="PS51846">
    <property type="entry name" value="CNNM"/>
    <property type="match status" value="1"/>
</dbReference>
<comment type="subcellular location">
    <subcellularLocation>
        <location evidence="1">Cell membrane</location>
        <topology evidence="1">Multi-pass membrane protein</topology>
    </subcellularLocation>
</comment>
<comment type="similarity">
    <text evidence="2">Belongs to the UPF0053 family.</text>
</comment>
<dbReference type="NCBIfam" id="NF008604">
    <property type="entry name" value="PRK11573.1"/>
    <property type="match status" value="1"/>
</dbReference>
<feature type="domain" description="CNNM transmembrane" evidence="13">
    <location>
        <begin position="2"/>
        <end position="191"/>
    </location>
</feature>
<keyword evidence="4 10" id="KW-0812">Transmembrane</keyword>
<dbReference type="KEGG" id="aprs:BI364_11960"/>
<evidence type="ECO:0000259" key="13">
    <source>
        <dbReference type="PROSITE" id="PS51846"/>
    </source>
</evidence>
<feature type="domain" description="CBS" evidence="12">
    <location>
        <begin position="272"/>
        <end position="330"/>
    </location>
</feature>
<dbReference type="Pfam" id="PF00571">
    <property type="entry name" value="CBS"/>
    <property type="match status" value="2"/>
</dbReference>
<feature type="transmembrane region" description="Helical" evidence="11">
    <location>
        <begin position="6"/>
        <end position="30"/>
    </location>
</feature>
<dbReference type="SUPFAM" id="SSF54631">
    <property type="entry name" value="CBS-domain pair"/>
    <property type="match status" value="1"/>
</dbReference>
<dbReference type="InterPro" id="IPR036318">
    <property type="entry name" value="FAD-bd_PCMH-like_sf"/>
</dbReference>
<evidence type="ECO:0000256" key="3">
    <source>
        <dbReference type="ARBA" id="ARBA00022475"/>
    </source>
</evidence>
<sequence>MNHTDLGLLGLLLFVLVLLSAFFSGSETALMSLNRYRLRHLAESGHPGAMRAQKLLSKPDRLIGLILLGNNFTNIVITQLATYIGYALFNEAGIAIATGILTLALLIFAEVAPKTLAVLHSERIAFPAAFLYVPLLTLTYPLVWLVNLLANSILKLIGVSADDADTQPMSREELRSVVNQASGLIPRRHQKMLLSLLDLDKATVEDIMVPRNEVIGLDLDEDWDKIVDQLSHTPYTRLPVFHGDIDRVAGIIHIRRVFQLQQQGSLDREHLISNLREPYFIPEGTTLNQQLLRFQTEQRRIGLVVDEYGDIQGLVTLEDLLEEVVGEFTTDPTAHSRDILPQPDGSFIIDGTTHIREVNRTLGWRLPTRGPRTLNGLLLEHLEMIPEPGTTVLIEGHPIEVIQLKNNAIRTVRARPKLAHLHPRRQDH</sequence>
<dbReference type="AlphaFoldDB" id="A0A1D8IQ62"/>
<feature type="transmembrane region" description="Helical" evidence="11">
    <location>
        <begin position="62"/>
        <end position="86"/>
    </location>
</feature>
<dbReference type="InterPro" id="IPR005170">
    <property type="entry name" value="Transptr-assoc_dom"/>
</dbReference>
<dbReference type="InterPro" id="IPR016169">
    <property type="entry name" value="FAD-bd_PCMH_sub2"/>
</dbReference>
<organism evidence="14 15">
    <name type="scientific">Acidihalobacter yilgarnensis</name>
    <dbReference type="NCBI Taxonomy" id="2819280"/>
    <lineage>
        <taxon>Bacteria</taxon>
        <taxon>Pseudomonadati</taxon>
        <taxon>Pseudomonadota</taxon>
        <taxon>Gammaproteobacteria</taxon>
        <taxon>Chromatiales</taxon>
        <taxon>Ectothiorhodospiraceae</taxon>
        <taxon>Acidihalobacter</taxon>
    </lineage>
</organism>
<dbReference type="SMART" id="SM01091">
    <property type="entry name" value="CorC_HlyC"/>
    <property type="match status" value="1"/>
</dbReference>
<dbReference type="PANTHER" id="PTHR22777">
    <property type="entry name" value="HEMOLYSIN-RELATED"/>
    <property type="match status" value="1"/>
</dbReference>
<evidence type="ECO:0000313" key="15">
    <source>
        <dbReference type="Proteomes" id="UP000095401"/>
    </source>
</evidence>
<reference evidence="15" key="1">
    <citation type="submission" date="2016-09" db="EMBL/GenBank/DDBJ databases">
        <title>Acidihalobacter prosperus F5.</title>
        <authorList>
            <person name="Khaleque H.N."/>
            <person name="Ramsay J.P."/>
            <person name="Kaksonen A.H."/>
            <person name="Boxall N.J."/>
            <person name="Watkin E.L.J."/>
        </authorList>
    </citation>
    <scope>NUCLEOTIDE SEQUENCE [LARGE SCALE GENOMIC DNA]</scope>
    <source>
        <strain evidence="15">F5</strain>
    </source>
</reference>
<feature type="transmembrane region" description="Helical" evidence="11">
    <location>
        <begin position="124"/>
        <end position="146"/>
    </location>
</feature>
<evidence type="ECO:0000256" key="2">
    <source>
        <dbReference type="ARBA" id="ARBA00006337"/>
    </source>
</evidence>
<dbReference type="Proteomes" id="UP000095401">
    <property type="component" value="Chromosome"/>
</dbReference>
<keyword evidence="8 10" id="KW-0472">Membrane</keyword>
<dbReference type="PROSITE" id="PS51371">
    <property type="entry name" value="CBS"/>
    <property type="match status" value="1"/>
</dbReference>
<evidence type="ECO:0000256" key="6">
    <source>
        <dbReference type="ARBA" id="ARBA00022989"/>
    </source>
</evidence>
<dbReference type="GO" id="GO:0050660">
    <property type="term" value="F:flavin adenine dinucleotide binding"/>
    <property type="evidence" value="ECO:0007669"/>
    <property type="project" value="InterPro"/>
</dbReference>
<keyword evidence="6 10" id="KW-1133">Transmembrane helix</keyword>
<gene>
    <name evidence="14" type="ORF">BI364_11960</name>
</gene>
<evidence type="ECO:0000256" key="4">
    <source>
        <dbReference type="ARBA" id="ARBA00022692"/>
    </source>
</evidence>
<name>A0A1D8IQ62_9GAMM</name>
<dbReference type="EMBL" id="CP017415">
    <property type="protein sequence ID" value="AOU98576.1"/>
    <property type="molecule type" value="Genomic_DNA"/>
</dbReference>
<evidence type="ECO:0000256" key="1">
    <source>
        <dbReference type="ARBA" id="ARBA00004651"/>
    </source>
</evidence>
<dbReference type="PANTHER" id="PTHR22777:SF32">
    <property type="entry name" value="UPF0053 INNER MEMBRANE PROTEIN YFJD"/>
    <property type="match status" value="1"/>
</dbReference>
<dbReference type="InterPro" id="IPR044751">
    <property type="entry name" value="Ion_transp-like_CBS"/>
</dbReference>
<dbReference type="InterPro" id="IPR000644">
    <property type="entry name" value="CBS_dom"/>
</dbReference>
<dbReference type="Pfam" id="PF01595">
    <property type="entry name" value="CNNM"/>
    <property type="match status" value="1"/>
</dbReference>
<dbReference type="SUPFAM" id="SSF56176">
    <property type="entry name" value="FAD-binding/transporter-associated domain-like"/>
    <property type="match status" value="1"/>
</dbReference>
<proteinExistence type="inferred from homology"/>
<keyword evidence="15" id="KW-1185">Reference proteome</keyword>
<dbReference type="InterPro" id="IPR046342">
    <property type="entry name" value="CBS_dom_sf"/>
</dbReference>
<keyword evidence="3" id="KW-1003">Cell membrane</keyword>
<dbReference type="RefSeq" id="WP_070078936.1">
    <property type="nucleotide sequence ID" value="NZ_CP017415.1"/>
</dbReference>
<evidence type="ECO:0000256" key="7">
    <source>
        <dbReference type="ARBA" id="ARBA00023122"/>
    </source>
</evidence>
<feature type="transmembrane region" description="Helical" evidence="11">
    <location>
        <begin position="92"/>
        <end position="112"/>
    </location>
</feature>
<evidence type="ECO:0000256" key="10">
    <source>
        <dbReference type="PROSITE-ProRule" id="PRU01193"/>
    </source>
</evidence>
<protein>
    <submittedName>
        <fullName evidence="14">Magnesium/cobalt efflux protein</fullName>
    </submittedName>
</protein>